<dbReference type="OrthoDB" id="9813144at2"/>
<name>A0A5B7ZT72_9GAMM</name>
<dbReference type="Gene3D" id="3.30.110.170">
    <property type="entry name" value="Protein of unknown function (DUF541), domain 1"/>
    <property type="match status" value="1"/>
</dbReference>
<dbReference type="PANTHER" id="PTHR34387">
    <property type="entry name" value="SLR1258 PROTEIN"/>
    <property type="match status" value="1"/>
</dbReference>
<dbReference type="EMBL" id="CP040871">
    <property type="protein sequence ID" value="QDA58138.1"/>
    <property type="molecule type" value="Genomic_DNA"/>
</dbReference>
<evidence type="ECO:0000313" key="2">
    <source>
        <dbReference type="EMBL" id="QDA58138.1"/>
    </source>
</evidence>
<reference evidence="2 3" key="1">
    <citation type="submission" date="2019-06" db="EMBL/GenBank/DDBJ databases">
        <title>Thermomonas aquatica sp. nov., isolated from an industrial wastewater treatment plant.</title>
        <authorList>
            <person name="Jeon J.H."/>
            <person name="Park D.-S."/>
        </authorList>
    </citation>
    <scope>NUCLEOTIDE SEQUENCE [LARGE SCALE GENOMIC DNA]</scope>
    <source>
        <strain evidence="2 3">SY21</strain>
    </source>
</reference>
<dbReference type="Gene3D" id="3.30.70.2970">
    <property type="entry name" value="Protein of unknown function (DUF541), domain 2"/>
    <property type="match status" value="1"/>
</dbReference>
<dbReference type="AlphaFoldDB" id="A0A5B7ZT72"/>
<dbReference type="GO" id="GO:0006974">
    <property type="term" value="P:DNA damage response"/>
    <property type="evidence" value="ECO:0007669"/>
    <property type="project" value="TreeGrafter"/>
</dbReference>
<dbReference type="KEGG" id="thes:FHQ07_12895"/>
<feature type="signal peptide" evidence="1">
    <location>
        <begin position="1"/>
        <end position="22"/>
    </location>
</feature>
<organism evidence="2 3">
    <name type="scientific">Thermomonas aquatica</name>
    <dbReference type="NCBI Taxonomy" id="2202149"/>
    <lineage>
        <taxon>Bacteria</taxon>
        <taxon>Pseudomonadati</taxon>
        <taxon>Pseudomonadota</taxon>
        <taxon>Gammaproteobacteria</taxon>
        <taxon>Lysobacterales</taxon>
        <taxon>Lysobacteraceae</taxon>
        <taxon>Thermomonas</taxon>
    </lineage>
</organism>
<dbReference type="Proteomes" id="UP000308149">
    <property type="component" value="Chromosome"/>
</dbReference>
<dbReference type="PANTHER" id="PTHR34387:SF1">
    <property type="entry name" value="PERIPLASMIC IMMUNOGENIC PROTEIN"/>
    <property type="match status" value="1"/>
</dbReference>
<dbReference type="InterPro" id="IPR007497">
    <property type="entry name" value="SIMPL/DUF541"/>
</dbReference>
<evidence type="ECO:0000256" key="1">
    <source>
        <dbReference type="SAM" id="SignalP"/>
    </source>
</evidence>
<dbReference type="RefSeq" id="WP_139717309.1">
    <property type="nucleotide sequence ID" value="NZ_CP040871.1"/>
</dbReference>
<feature type="chain" id="PRO_5022738190" evidence="1">
    <location>
        <begin position="23"/>
        <end position="244"/>
    </location>
</feature>
<proteinExistence type="predicted"/>
<accession>A0A5B7ZT72</accession>
<protein>
    <submittedName>
        <fullName evidence="2">SIMPL domain-containing protein</fullName>
    </submittedName>
</protein>
<dbReference type="Pfam" id="PF04402">
    <property type="entry name" value="SIMPL"/>
    <property type="match status" value="1"/>
</dbReference>
<keyword evidence="1" id="KW-0732">Signal</keyword>
<sequence>MPFRPLVLAIVLAFGIPMTACAQPQTSTAGEMPATGTLLSVSASADAKRVPDVATISTGVVTQATDANAAMRANAAQMDKVMAAIRAAGIAERDIQTSGINLNPNYKYVENAPPSIVGYQASNTVNVKVRDLSKLGKVLDTFVEQGANQVNGPSFEVDKPDEAYDEARVAALKKAQARARTYAEALGLKVRRIVSISEGGASFPRPMPMMRAMAADAGFAKETSVSPGESTLSVSVEVVFELGD</sequence>
<gene>
    <name evidence="2" type="ORF">FHQ07_12895</name>
</gene>
<dbReference type="InterPro" id="IPR052022">
    <property type="entry name" value="26kDa_periplasmic_antigen"/>
</dbReference>
<evidence type="ECO:0000313" key="3">
    <source>
        <dbReference type="Proteomes" id="UP000308149"/>
    </source>
</evidence>
<keyword evidence="3" id="KW-1185">Reference proteome</keyword>